<evidence type="ECO:0000259" key="3">
    <source>
        <dbReference type="Pfam" id="PF00248"/>
    </source>
</evidence>
<dbReference type="Proteomes" id="UP000191612">
    <property type="component" value="Unassembled WGS sequence"/>
</dbReference>
<dbReference type="STRING" id="60172.A0A1V6QIR6"/>
<dbReference type="PANTHER" id="PTHR43364">
    <property type="entry name" value="NADH-SPECIFIC METHYLGLYOXAL REDUCTASE-RELATED"/>
    <property type="match status" value="1"/>
</dbReference>
<dbReference type="EMBL" id="MDYO01000068">
    <property type="protein sequence ID" value="OQD89124.1"/>
    <property type="molecule type" value="Genomic_DNA"/>
</dbReference>
<dbReference type="PANTHER" id="PTHR43364:SF4">
    <property type="entry name" value="NAD(P)-LINKED OXIDOREDUCTASE SUPERFAMILY PROTEIN"/>
    <property type="match status" value="1"/>
</dbReference>
<dbReference type="Gene3D" id="3.20.20.100">
    <property type="entry name" value="NADP-dependent oxidoreductase domain"/>
    <property type="match status" value="1"/>
</dbReference>
<accession>A0A1V6QIR6</accession>
<dbReference type="Pfam" id="PF00248">
    <property type="entry name" value="Aldo_ket_red"/>
    <property type="match status" value="1"/>
</dbReference>
<evidence type="ECO:0000256" key="2">
    <source>
        <dbReference type="ARBA" id="ARBA00038157"/>
    </source>
</evidence>
<keyword evidence="1" id="KW-0560">Oxidoreductase</keyword>
<dbReference type="InterPro" id="IPR050523">
    <property type="entry name" value="AKR_Detox_Biosynth"/>
</dbReference>
<sequence>MSLPETLFSDYSIGTSLTTAGEVQKVLNQLKELQINRIDTAALWPRTSPGRSETLLGEVKVSGQGFKVDTRISTVTVSSSAPRGARTLTGQAIKKSLQESLGRLHTHQIHVLYFHRPDGSTPIGEQAAAMQEQYAEGRFDKFGLCNFPEIALKAFMLVCENKGHVKPTVYQGWYNLASREKEKLFPLLRRHGIAFHACSTFSCFMTGRRTSGEGIWHTSTYDNPKMQAGIMDFREAIRKLQISKSEACLRWIYYHSKLQKGDGVILEASSAPELAQHIKDIAKGPLPAKSVEEHDLLYERLRGW</sequence>
<evidence type="ECO:0000256" key="1">
    <source>
        <dbReference type="ARBA" id="ARBA00023002"/>
    </source>
</evidence>
<comment type="caution">
    <text evidence="4">The sequence shown here is derived from an EMBL/GenBank/DDBJ whole genome shotgun (WGS) entry which is preliminary data.</text>
</comment>
<dbReference type="AlphaFoldDB" id="A0A1V6QIR6"/>
<dbReference type="InterPro" id="IPR036812">
    <property type="entry name" value="NAD(P)_OxRdtase_dom_sf"/>
</dbReference>
<comment type="similarity">
    <text evidence="2">Belongs to the aldo/keto reductase family. Aldo/keto reductase 2 subfamily.</text>
</comment>
<evidence type="ECO:0000313" key="5">
    <source>
        <dbReference type="Proteomes" id="UP000191612"/>
    </source>
</evidence>
<name>A0A1V6QIR6_9EURO</name>
<protein>
    <recommendedName>
        <fullName evidence="3">NADP-dependent oxidoreductase domain-containing protein</fullName>
    </recommendedName>
</protein>
<proteinExistence type="inferred from homology"/>
<keyword evidence="5" id="KW-1185">Reference proteome</keyword>
<reference evidence="5" key="1">
    <citation type="journal article" date="2017" name="Nat. Microbiol.">
        <title>Global analysis of biosynthetic gene clusters reveals vast potential of secondary metabolite production in Penicillium species.</title>
        <authorList>
            <person name="Nielsen J.C."/>
            <person name="Grijseels S."/>
            <person name="Prigent S."/>
            <person name="Ji B."/>
            <person name="Dainat J."/>
            <person name="Nielsen K.F."/>
            <person name="Frisvad J.C."/>
            <person name="Workman M."/>
            <person name="Nielsen J."/>
        </authorList>
    </citation>
    <scope>NUCLEOTIDE SEQUENCE [LARGE SCALE GENOMIC DNA]</scope>
    <source>
        <strain evidence="5">IBT 29525</strain>
    </source>
</reference>
<organism evidence="4 5">
    <name type="scientific">Penicillium solitum</name>
    <dbReference type="NCBI Taxonomy" id="60172"/>
    <lineage>
        <taxon>Eukaryota</taxon>
        <taxon>Fungi</taxon>
        <taxon>Dikarya</taxon>
        <taxon>Ascomycota</taxon>
        <taxon>Pezizomycotina</taxon>
        <taxon>Eurotiomycetes</taxon>
        <taxon>Eurotiomycetidae</taxon>
        <taxon>Eurotiales</taxon>
        <taxon>Aspergillaceae</taxon>
        <taxon>Penicillium</taxon>
    </lineage>
</organism>
<gene>
    <name evidence="4" type="ORF">PENSOL_c068G10939</name>
</gene>
<dbReference type="SUPFAM" id="SSF51430">
    <property type="entry name" value="NAD(P)-linked oxidoreductase"/>
    <property type="match status" value="1"/>
</dbReference>
<dbReference type="InterPro" id="IPR023210">
    <property type="entry name" value="NADP_OxRdtase_dom"/>
</dbReference>
<evidence type="ECO:0000313" key="4">
    <source>
        <dbReference type="EMBL" id="OQD89124.1"/>
    </source>
</evidence>
<dbReference type="GO" id="GO:0016491">
    <property type="term" value="F:oxidoreductase activity"/>
    <property type="evidence" value="ECO:0007669"/>
    <property type="project" value="UniProtKB-KW"/>
</dbReference>
<feature type="domain" description="NADP-dependent oxidoreductase" evidence="3">
    <location>
        <begin position="20"/>
        <end position="296"/>
    </location>
</feature>